<feature type="compositionally biased region" description="Pro residues" evidence="1">
    <location>
        <begin position="194"/>
        <end position="207"/>
    </location>
</feature>
<gene>
    <name evidence="2" type="primary">LOC125545352</name>
</gene>
<feature type="region of interest" description="Disordered" evidence="1">
    <location>
        <begin position="1"/>
        <end position="51"/>
    </location>
</feature>
<sequence length="298" mass="31636">MDTTIRLQHATKNTTSWVRRAPRSQEQNAKQQKTTEIHSKTRISRPVTGHDHPLPPYPLPHHGHGSRRLELTHGAVTDSGDHHALVSPPIFPPLPRLTHRQSGPVLGLVPLVLLLLVPRRLAGEGLRCRRCQRLLPPRGGSPPGLELPHCRHARLLLLLVVFAPLQRHLLARRAAADSPGGAAAAAAPEHGRHPAPPPALAPPPAPLPVGQHLPNAGHLGRPRLLAGAARALVGQDPALRRLAPGEGRPDPGREAEEGGGGRGRAARDACGVGARLERDGVAGAARRRRRLGVGAALG</sequence>
<feature type="compositionally biased region" description="Basic and acidic residues" evidence="1">
    <location>
        <begin position="247"/>
        <end position="256"/>
    </location>
</feature>
<reference evidence="3" key="1">
    <citation type="journal article" date="2013" name="Nature">
        <title>Draft genome of the wheat A-genome progenitor Triticum urartu.</title>
        <authorList>
            <person name="Ling H.Q."/>
            <person name="Zhao S."/>
            <person name="Liu D."/>
            <person name="Wang J."/>
            <person name="Sun H."/>
            <person name="Zhang C."/>
            <person name="Fan H."/>
            <person name="Li D."/>
            <person name="Dong L."/>
            <person name="Tao Y."/>
            <person name="Gao C."/>
            <person name="Wu H."/>
            <person name="Li Y."/>
            <person name="Cui Y."/>
            <person name="Guo X."/>
            <person name="Zheng S."/>
            <person name="Wang B."/>
            <person name="Yu K."/>
            <person name="Liang Q."/>
            <person name="Yang W."/>
            <person name="Lou X."/>
            <person name="Chen J."/>
            <person name="Feng M."/>
            <person name="Jian J."/>
            <person name="Zhang X."/>
            <person name="Luo G."/>
            <person name="Jiang Y."/>
            <person name="Liu J."/>
            <person name="Wang Z."/>
            <person name="Sha Y."/>
            <person name="Zhang B."/>
            <person name="Wu H."/>
            <person name="Tang D."/>
            <person name="Shen Q."/>
            <person name="Xue P."/>
            <person name="Zou S."/>
            <person name="Wang X."/>
            <person name="Liu X."/>
            <person name="Wang F."/>
            <person name="Yang Y."/>
            <person name="An X."/>
            <person name="Dong Z."/>
            <person name="Zhang K."/>
            <person name="Zhang X."/>
            <person name="Luo M.C."/>
            <person name="Dvorak J."/>
            <person name="Tong Y."/>
            <person name="Wang J."/>
            <person name="Yang H."/>
            <person name="Li Z."/>
            <person name="Wang D."/>
            <person name="Zhang A."/>
            <person name="Wang J."/>
        </authorList>
    </citation>
    <scope>NUCLEOTIDE SEQUENCE</scope>
    <source>
        <strain evidence="3">cv. G1812</strain>
    </source>
</reference>
<feature type="compositionally biased region" description="Polar residues" evidence="1">
    <location>
        <begin position="1"/>
        <end position="17"/>
    </location>
</feature>
<organism evidence="2 3">
    <name type="scientific">Triticum urartu</name>
    <name type="common">Red wild einkorn</name>
    <name type="synonym">Crithodium urartu</name>
    <dbReference type="NCBI Taxonomy" id="4572"/>
    <lineage>
        <taxon>Eukaryota</taxon>
        <taxon>Viridiplantae</taxon>
        <taxon>Streptophyta</taxon>
        <taxon>Embryophyta</taxon>
        <taxon>Tracheophyta</taxon>
        <taxon>Spermatophyta</taxon>
        <taxon>Magnoliopsida</taxon>
        <taxon>Liliopsida</taxon>
        <taxon>Poales</taxon>
        <taxon>Poaceae</taxon>
        <taxon>BOP clade</taxon>
        <taxon>Pooideae</taxon>
        <taxon>Triticodae</taxon>
        <taxon>Triticeae</taxon>
        <taxon>Triticinae</taxon>
        <taxon>Triticum</taxon>
    </lineage>
</organism>
<evidence type="ECO:0000256" key="1">
    <source>
        <dbReference type="SAM" id="MobiDB-lite"/>
    </source>
</evidence>
<evidence type="ECO:0000313" key="3">
    <source>
        <dbReference type="Proteomes" id="UP000015106"/>
    </source>
</evidence>
<protein>
    <submittedName>
        <fullName evidence="2">Uncharacterized protein</fullName>
    </submittedName>
</protein>
<proteinExistence type="predicted"/>
<feature type="region of interest" description="Disordered" evidence="1">
    <location>
        <begin position="236"/>
        <end position="271"/>
    </location>
</feature>
<reference evidence="2" key="3">
    <citation type="submission" date="2022-06" db="UniProtKB">
        <authorList>
            <consortium name="EnsemblPlants"/>
        </authorList>
    </citation>
    <scope>IDENTIFICATION</scope>
</reference>
<evidence type="ECO:0000313" key="2">
    <source>
        <dbReference type="EnsemblPlants" id="TuG1812G0300004108.01.T01.cds371935"/>
    </source>
</evidence>
<dbReference type="Proteomes" id="UP000015106">
    <property type="component" value="Chromosome 3"/>
</dbReference>
<dbReference type="EnsemblPlants" id="TuG1812G0300004108.01.T01">
    <property type="protein sequence ID" value="TuG1812G0300004108.01.T01.cds371935"/>
    <property type="gene ID" value="TuG1812G0300004108.01"/>
</dbReference>
<name>A0A8R7TYS4_TRIUA</name>
<dbReference type="AlphaFoldDB" id="A0A8R7TYS4"/>
<reference evidence="2" key="2">
    <citation type="submission" date="2018-03" db="EMBL/GenBank/DDBJ databases">
        <title>The Triticum urartu genome reveals the dynamic nature of wheat genome evolution.</title>
        <authorList>
            <person name="Ling H."/>
            <person name="Ma B."/>
            <person name="Shi X."/>
            <person name="Liu H."/>
            <person name="Dong L."/>
            <person name="Sun H."/>
            <person name="Cao Y."/>
            <person name="Gao Q."/>
            <person name="Zheng S."/>
            <person name="Li Y."/>
            <person name="Yu Y."/>
            <person name="Du H."/>
            <person name="Qi M."/>
            <person name="Li Y."/>
            <person name="Yu H."/>
            <person name="Cui Y."/>
            <person name="Wang N."/>
            <person name="Chen C."/>
            <person name="Wu H."/>
            <person name="Zhao Y."/>
            <person name="Zhang J."/>
            <person name="Li Y."/>
            <person name="Zhou W."/>
            <person name="Zhang B."/>
            <person name="Hu W."/>
            <person name="Eijk M."/>
            <person name="Tang J."/>
            <person name="Witsenboer H."/>
            <person name="Zhao S."/>
            <person name="Li Z."/>
            <person name="Zhang A."/>
            <person name="Wang D."/>
            <person name="Liang C."/>
        </authorList>
    </citation>
    <scope>NUCLEOTIDE SEQUENCE [LARGE SCALE GENOMIC DNA]</scope>
    <source>
        <strain evidence="2">cv. G1812</strain>
    </source>
</reference>
<accession>A0A8R7TYS4</accession>
<feature type="region of interest" description="Disordered" evidence="1">
    <location>
        <begin position="181"/>
        <end position="220"/>
    </location>
</feature>
<dbReference type="Gramene" id="TuG1812G0300004108.01.T01">
    <property type="protein sequence ID" value="TuG1812G0300004108.01.T01.cds371935"/>
    <property type="gene ID" value="TuG1812G0300004108.01"/>
</dbReference>
<keyword evidence="3" id="KW-1185">Reference proteome</keyword>